<gene>
    <name evidence="1" type="ORF">BDQ12DRAFT_726955</name>
</gene>
<organism evidence="1 2">
    <name type="scientific">Crucibulum laeve</name>
    <dbReference type="NCBI Taxonomy" id="68775"/>
    <lineage>
        <taxon>Eukaryota</taxon>
        <taxon>Fungi</taxon>
        <taxon>Dikarya</taxon>
        <taxon>Basidiomycota</taxon>
        <taxon>Agaricomycotina</taxon>
        <taxon>Agaricomycetes</taxon>
        <taxon>Agaricomycetidae</taxon>
        <taxon>Agaricales</taxon>
        <taxon>Agaricineae</taxon>
        <taxon>Nidulariaceae</taxon>
        <taxon>Crucibulum</taxon>
    </lineage>
</organism>
<keyword evidence="2" id="KW-1185">Reference proteome</keyword>
<sequence length="165" mass="18260">MSMLSLFSPLLDIDLGVLPLDTPSQCRIAWHSRLRQYVGSVLTRQFTVPVIPVEVPHIVPGKVQSYSLAHAFISITNLSPRQESSVYHGLRLFALMLLVVMVELLRQMKEEGKLGKRDGTATPHRYITVIETPFFATAIDQVSFQSASAGGEYGHEIEQGGPNGR</sequence>
<name>A0A5C3LMK9_9AGAR</name>
<proteinExistence type="predicted"/>
<accession>A0A5C3LMK9</accession>
<dbReference type="Proteomes" id="UP000308652">
    <property type="component" value="Unassembled WGS sequence"/>
</dbReference>
<protein>
    <submittedName>
        <fullName evidence="1">Uncharacterized protein</fullName>
    </submittedName>
</protein>
<dbReference type="AlphaFoldDB" id="A0A5C3LMK9"/>
<dbReference type="EMBL" id="ML213632">
    <property type="protein sequence ID" value="TFK34409.1"/>
    <property type="molecule type" value="Genomic_DNA"/>
</dbReference>
<reference evidence="1 2" key="1">
    <citation type="journal article" date="2019" name="Nat. Ecol. Evol.">
        <title>Megaphylogeny resolves global patterns of mushroom evolution.</title>
        <authorList>
            <person name="Varga T."/>
            <person name="Krizsan K."/>
            <person name="Foldi C."/>
            <person name="Dima B."/>
            <person name="Sanchez-Garcia M."/>
            <person name="Sanchez-Ramirez S."/>
            <person name="Szollosi G.J."/>
            <person name="Szarkandi J.G."/>
            <person name="Papp V."/>
            <person name="Albert L."/>
            <person name="Andreopoulos W."/>
            <person name="Angelini C."/>
            <person name="Antonin V."/>
            <person name="Barry K.W."/>
            <person name="Bougher N.L."/>
            <person name="Buchanan P."/>
            <person name="Buyck B."/>
            <person name="Bense V."/>
            <person name="Catcheside P."/>
            <person name="Chovatia M."/>
            <person name="Cooper J."/>
            <person name="Damon W."/>
            <person name="Desjardin D."/>
            <person name="Finy P."/>
            <person name="Geml J."/>
            <person name="Haridas S."/>
            <person name="Hughes K."/>
            <person name="Justo A."/>
            <person name="Karasinski D."/>
            <person name="Kautmanova I."/>
            <person name="Kiss B."/>
            <person name="Kocsube S."/>
            <person name="Kotiranta H."/>
            <person name="LaButti K.M."/>
            <person name="Lechner B.E."/>
            <person name="Liimatainen K."/>
            <person name="Lipzen A."/>
            <person name="Lukacs Z."/>
            <person name="Mihaltcheva S."/>
            <person name="Morgado L.N."/>
            <person name="Niskanen T."/>
            <person name="Noordeloos M.E."/>
            <person name="Ohm R.A."/>
            <person name="Ortiz-Santana B."/>
            <person name="Ovrebo C."/>
            <person name="Racz N."/>
            <person name="Riley R."/>
            <person name="Savchenko A."/>
            <person name="Shiryaev A."/>
            <person name="Soop K."/>
            <person name="Spirin V."/>
            <person name="Szebenyi C."/>
            <person name="Tomsovsky M."/>
            <person name="Tulloss R.E."/>
            <person name="Uehling J."/>
            <person name="Grigoriev I.V."/>
            <person name="Vagvolgyi C."/>
            <person name="Papp T."/>
            <person name="Martin F.M."/>
            <person name="Miettinen O."/>
            <person name="Hibbett D.S."/>
            <person name="Nagy L.G."/>
        </authorList>
    </citation>
    <scope>NUCLEOTIDE SEQUENCE [LARGE SCALE GENOMIC DNA]</scope>
    <source>
        <strain evidence="1 2">CBS 166.37</strain>
    </source>
</reference>
<evidence type="ECO:0000313" key="1">
    <source>
        <dbReference type="EMBL" id="TFK34409.1"/>
    </source>
</evidence>
<evidence type="ECO:0000313" key="2">
    <source>
        <dbReference type="Proteomes" id="UP000308652"/>
    </source>
</evidence>